<keyword evidence="1" id="KW-0472">Membrane</keyword>
<keyword evidence="1" id="KW-0812">Transmembrane</keyword>
<evidence type="ECO:0000313" key="2">
    <source>
        <dbReference type="EMBL" id="MCG2590129.1"/>
    </source>
</evidence>
<organism evidence="2 3">
    <name type="scientific">Rhodohalobacter sulfatireducens</name>
    <dbReference type="NCBI Taxonomy" id="2911366"/>
    <lineage>
        <taxon>Bacteria</taxon>
        <taxon>Pseudomonadati</taxon>
        <taxon>Balneolota</taxon>
        <taxon>Balneolia</taxon>
        <taxon>Balneolales</taxon>
        <taxon>Balneolaceae</taxon>
        <taxon>Rhodohalobacter</taxon>
    </lineage>
</organism>
<dbReference type="Proteomes" id="UP001165366">
    <property type="component" value="Unassembled WGS sequence"/>
</dbReference>
<keyword evidence="3" id="KW-1185">Reference proteome</keyword>
<gene>
    <name evidence="2" type="ORF">L6773_16240</name>
</gene>
<feature type="transmembrane region" description="Helical" evidence="1">
    <location>
        <begin position="12"/>
        <end position="30"/>
    </location>
</feature>
<reference evidence="2" key="2">
    <citation type="submission" date="2024-05" db="EMBL/GenBank/DDBJ databases">
        <title>Rhodohalobacter halophilus gen. nov., sp. nov., a moderately halophilic member of the family Balneolaceae.</title>
        <authorList>
            <person name="Xia J."/>
        </authorList>
    </citation>
    <scope>NUCLEOTIDE SEQUENCE</scope>
    <source>
        <strain evidence="2">WB101</strain>
    </source>
</reference>
<accession>A0ABS9KGZ8</accession>
<feature type="transmembrane region" description="Helical" evidence="1">
    <location>
        <begin position="36"/>
        <end position="56"/>
    </location>
</feature>
<proteinExistence type="predicted"/>
<name>A0ABS9KGZ8_9BACT</name>
<reference evidence="2" key="1">
    <citation type="submission" date="2022-01" db="EMBL/GenBank/DDBJ databases">
        <authorList>
            <person name="Wang Y."/>
        </authorList>
    </citation>
    <scope>NUCLEOTIDE SEQUENCE</scope>
    <source>
        <strain evidence="2">WB101</strain>
    </source>
</reference>
<keyword evidence="1" id="KW-1133">Transmembrane helix</keyword>
<evidence type="ECO:0008006" key="4">
    <source>
        <dbReference type="Google" id="ProtNLM"/>
    </source>
</evidence>
<sequence length="84" mass="9402">MNIKEQLLSNWYPMRWFMLIVGIVLGYNYLANGAAISGLLSLIILFQAVTNTGCLLGRCSPSVDYQAKTDSDLDDVTFEEIKTH</sequence>
<protein>
    <recommendedName>
        <fullName evidence="4">DUF2892 domain-containing protein</fullName>
    </recommendedName>
</protein>
<dbReference type="RefSeq" id="WP_237855486.1">
    <property type="nucleotide sequence ID" value="NZ_JAKLWS010000026.1"/>
</dbReference>
<dbReference type="EMBL" id="JAKLWS010000026">
    <property type="protein sequence ID" value="MCG2590129.1"/>
    <property type="molecule type" value="Genomic_DNA"/>
</dbReference>
<evidence type="ECO:0000313" key="3">
    <source>
        <dbReference type="Proteomes" id="UP001165366"/>
    </source>
</evidence>
<comment type="caution">
    <text evidence="2">The sequence shown here is derived from an EMBL/GenBank/DDBJ whole genome shotgun (WGS) entry which is preliminary data.</text>
</comment>
<evidence type="ECO:0000256" key="1">
    <source>
        <dbReference type="SAM" id="Phobius"/>
    </source>
</evidence>